<evidence type="ECO:0000256" key="3">
    <source>
        <dbReference type="ARBA" id="ARBA00008756"/>
    </source>
</evidence>
<evidence type="ECO:0000256" key="8">
    <source>
        <dbReference type="ARBA" id="ARBA00022490"/>
    </source>
</evidence>
<evidence type="ECO:0000256" key="12">
    <source>
        <dbReference type="PIRNR" id="PIRNR006107"/>
    </source>
</evidence>
<dbReference type="Pfam" id="PF07085">
    <property type="entry name" value="DRTGG"/>
    <property type="match status" value="1"/>
</dbReference>
<dbReference type="NCBIfam" id="TIGR00651">
    <property type="entry name" value="pta"/>
    <property type="match status" value="1"/>
</dbReference>
<evidence type="ECO:0000313" key="16">
    <source>
        <dbReference type="Proteomes" id="UP000184222"/>
    </source>
</evidence>
<comment type="catalytic activity">
    <reaction evidence="12">
        <text>acetyl-CoA + phosphate = acetyl phosphate + CoA</text>
        <dbReference type="Rhea" id="RHEA:19521"/>
        <dbReference type="ChEBI" id="CHEBI:22191"/>
        <dbReference type="ChEBI" id="CHEBI:43474"/>
        <dbReference type="ChEBI" id="CHEBI:57287"/>
        <dbReference type="ChEBI" id="CHEBI:57288"/>
        <dbReference type="EC" id="2.3.1.8"/>
    </reaction>
</comment>
<evidence type="ECO:0000256" key="5">
    <source>
        <dbReference type="ARBA" id="ARBA00011643"/>
    </source>
</evidence>
<evidence type="ECO:0000256" key="1">
    <source>
        <dbReference type="ARBA" id="ARBA00004496"/>
    </source>
</evidence>
<evidence type="ECO:0000313" key="15">
    <source>
        <dbReference type="EMBL" id="API85948.1"/>
    </source>
</evidence>
<keyword evidence="16" id="KW-1185">Reference proteome</keyword>
<evidence type="ECO:0000259" key="14">
    <source>
        <dbReference type="Pfam" id="PF07085"/>
    </source>
</evidence>
<evidence type="ECO:0000256" key="6">
    <source>
        <dbReference type="ARBA" id="ARBA00012707"/>
    </source>
</evidence>
<dbReference type="Gene3D" id="3.40.1390.20">
    <property type="entry name" value="HprK N-terminal domain-like"/>
    <property type="match status" value="1"/>
</dbReference>
<dbReference type="EMBL" id="CP016796">
    <property type="protein sequence ID" value="API85948.1"/>
    <property type="molecule type" value="Genomic_DNA"/>
</dbReference>
<dbReference type="KEGG" id="frx:F7310_00625"/>
<evidence type="ECO:0000256" key="7">
    <source>
        <dbReference type="ARBA" id="ARBA00021528"/>
    </source>
</evidence>
<dbReference type="PANTHER" id="PTHR43356">
    <property type="entry name" value="PHOSPHATE ACETYLTRANSFERASE"/>
    <property type="match status" value="1"/>
</dbReference>
<proteinExistence type="inferred from homology"/>
<gene>
    <name evidence="15" type="ORF">F7310_00625</name>
</gene>
<dbReference type="Proteomes" id="UP000184222">
    <property type="component" value="Chromosome"/>
</dbReference>
<dbReference type="AlphaFoldDB" id="A0A1L4BQ29"/>
<dbReference type="GO" id="GO:0005737">
    <property type="term" value="C:cytoplasm"/>
    <property type="evidence" value="ECO:0007669"/>
    <property type="project" value="UniProtKB-SubCell"/>
</dbReference>
<dbReference type="PANTHER" id="PTHR43356:SF3">
    <property type="entry name" value="PHOSPHATE ACETYLTRANSFERASE"/>
    <property type="match status" value="1"/>
</dbReference>
<keyword evidence="8 12" id="KW-0963">Cytoplasm</keyword>
<comment type="similarity">
    <text evidence="3 12">In the C-terminal section; belongs to the phosphate acetyltransferase and butyryltransferase family.</text>
</comment>
<feature type="domain" description="Phosphate acetyl/butaryl transferase" evidence="13">
    <location>
        <begin position="382"/>
        <end position="698"/>
    </location>
</feature>
<comment type="subunit">
    <text evidence="5">Homohexamer.</text>
</comment>
<comment type="similarity">
    <text evidence="4 12">In the N-terminal section; belongs to the CobB/CobQ family.</text>
</comment>
<dbReference type="FunFam" id="3.40.50.10750:FF:000001">
    <property type="entry name" value="Phosphate acetyltransferase"/>
    <property type="match status" value="1"/>
</dbReference>
<evidence type="ECO:0000256" key="4">
    <source>
        <dbReference type="ARBA" id="ARBA00009786"/>
    </source>
</evidence>
<sequence>MKKSIFILPTSKHTGLRVLASSLGLSLQQKGLKVDFFHPIYDMEMSVEQIEEYLLNDRIKDYVELVLSRFYEKCQESDFIIVSGLFRQGRSSHKLYPINVVVNQLNIELIKALNADVIITAYHGNKPIYDINDELNYAVKGIPKKIKIIGAIITKLNAPYDSDGKVSFSLTDESTTTQEHGHITREQLEQLPVFAQKGLNLIGVVDWNKERTFPRVLDIKNTLNLNVLSNVSLDARVEKVMMCSRGVDNFVNDLTPNSLVITSADRSDILVTVCLAVQNGMKIAGIVLTAEENIYQEVKKNVKQLCVETAEKAGFAILTTKSKSVNTILKIANIDLMGIPVDDKERIQKVKEVISSSLDREKIITAITSSDIKEEVMSPPAFRYHLLKMARRAKKRIILPESYEPRTLQAAKNCHEQGLAECVLIGDREKINKVAELNGFCLPNDIEIVTIDTTTEERYLDALVELRKHKGLSRSMAKDALKNPIIVATLMLYLGEVDGLVSGAEHTTADVLRPALQLIKTKPNISLVSSVFFMCMPDEVIVFGDCAVNQDPTAEQLVDIAIQSAESAKKFNIEPRVAMISYSTGNSGSGEQVEKVRAATEMLKQKAPELLVDGPLQYDAAMIESVANKKAPNSPVAGKATVLIFPDLNTGNTVYKAVQRSANVLSIGPVLQGINKPVNDLSRGATVDDITYTIAITAIQSI</sequence>
<comment type="pathway">
    <text evidence="2 12">Metabolic intermediate biosynthesis; acetyl-CoA biosynthesis; acetyl-CoA from acetate: step 2/2.</text>
</comment>
<dbReference type="InterPro" id="IPR016475">
    <property type="entry name" value="P-Actrans_bac"/>
</dbReference>
<dbReference type="PIRSF" id="PIRSF006107">
    <property type="entry name" value="PhpActrans_proteobac"/>
    <property type="match status" value="1"/>
</dbReference>
<evidence type="ECO:0000256" key="10">
    <source>
        <dbReference type="ARBA" id="ARBA00023315"/>
    </source>
</evidence>
<dbReference type="STRING" id="573570.F7310_00625"/>
<dbReference type="InterPro" id="IPR042113">
    <property type="entry name" value="P_AcTrfase_dom1"/>
</dbReference>
<dbReference type="SUPFAM" id="SSF75138">
    <property type="entry name" value="HprK N-terminal domain-like"/>
    <property type="match status" value="1"/>
</dbReference>
<dbReference type="InterPro" id="IPR002505">
    <property type="entry name" value="PTA_PTB"/>
</dbReference>
<dbReference type="RefSeq" id="WP_072711150.1">
    <property type="nucleotide sequence ID" value="NZ_CP016796.1"/>
</dbReference>
<dbReference type="GO" id="GO:0008959">
    <property type="term" value="F:phosphate acetyltransferase activity"/>
    <property type="evidence" value="ECO:0007669"/>
    <property type="project" value="UniProtKB-EC"/>
</dbReference>
<dbReference type="EC" id="2.3.1.8" evidence="6 12"/>
<name>A0A1L4BQ29_9GAMM</name>
<organism evidence="15 16">
    <name type="scientific">Francisella uliginis</name>
    <dbReference type="NCBI Taxonomy" id="573570"/>
    <lineage>
        <taxon>Bacteria</taxon>
        <taxon>Pseudomonadati</taxon>
        <taxon>Pseudomonadota</taxon>
        <taxon>Gammaproteobacteria</taxon>
        <taxon>Thiotrichales</taxon>
        <taxon>Francisellaceae</taxon>
        <taxon>Francisella</taxon>
    </lineage>
</organism>
<keyword evidence="9 12" id="KW-0808">Transferase</keyword>
<dbReference type="GO" id="GO:0006085">
    <property type="term" value="P:acetyl-CoA biosynthetic process"/>
    <property type="evidence" value="ECO:0007669"/>
    <property type="project" value="UniProtKB-UniPathway"/>
</dbReference>
<dbReference type="Gene3D" id="3.40.50.10750">
    <property type="entry name" value="Isocitrate/Isopropylmalate dehydrogenase-like"/>
    <property type="match status" value="1"/>
</dbReference>
<dbReference type="NCBIfam" id="NF004167">
    <property type="entry name" value="PRK05632.1"/>
    <property type="match status" value="1"/>
</dbReference>
<evidence type="ECO:0000256" key="9">
    <source>
        <dbReference type="ARBA" id="ARBA00022679"/>
    </source>
</evidence>
<accession>A0A1L4BQ29</accession>
<dbReference type="UniPathway" id="UPA00340">
    <property type="reaction ID" value="UER00459"/>
</dbReference>
<evidence type="ECO:0000256" key="2">
    <source>
        <dbReference type="ARBA" id="ARBA00004989"/>
    </source>
</evidence>
<dbReference type="InterPro" id="IPR028979">
    <property type="entry name" value="Ser_kin/Pase_Hpr-like_N_sf"/>
</dbReference>
<dbReference type="InterPro" id="IPR042112">
    <property type="entry name" value="P_AcTrfase_dom2"/>
</dbReference>
<dbReference type="NCBIfam" id="NF007233">
    <property type="entry name" value="PRK09653.1"/>
    <property type="match status" value="1"/>
</dbReference>
<dbReference type="InterPro" id="IPR004614">
    <property type="entry name" value="P_AcTrfase"/>
</dbReference>
<comment type="function">
    <text evidence="12">Involved in acetate metabolism.</text>
</comment>
<dbReference type="SUPFAM" id="SSF53659">
    <property type="entry name" value="Isocitrate/Isopropylmalate dehydrogenase-like"/>
    <property type="match status" value="1"/>
</dbReference>
<protein>
    <recommendedName>
        <fullName evidence="7 12">Phosphate acetyltransferase</fullName>
        <ecNumber evidence="6 12">2.3.1.8</ecNumber>
    </recommendedName>
    <alternativeName>
        <fullName evidence="11 12">Phosphotransacetylase</fullName>
    </alternativeName>
</protein>
<dbReference type="Gene3D" id="3.40.50.10950">
    <property type="match status" value="1"/>
</dbReference>
<comment type="domain">
    <text evidence="12">The N-terminal region seems to be important for proper quaternary structure. The C-terminal region contains the substrate-binding site.</text>
</comment>
<comment type="subcellular location">
    <subcellularLocation>
        <location evidence="1 12">Cytoplasm</location>
    </subcellularLocation>
</comment>
<feature type="domain" description="DRTGG" evidence="14">
    <location>
        <begin position="218"/>
        <end position="332"/>
    </location>
</feature>
<dbReference type="InterPro" id="IPR050500">
    <property type="entry name" value="Phos_Acetyltrans/Butyryltrans"/>
</dbReference>
<keyword evidence="10 12" id="KW-0012">Acyltransferase</keyword>
<dbReference type="Pfam" id="PF01515">
    <property type="entry name" value="PTA_PTB"/>
    <property type="match status" value="1"/>
</dbReference>
<evidence type="ECO:0000259" key="13">
    <source>
        <dbReference type="Pfam" id="PF01515"/>
    </source>
</evidence>
<dbReference type="InterPro" id="IPR010766">
    <property type="entry name" value="DRTGG"/>
</dbReference>
<reference evidence="15 16" key="1">
    <citation type="journal article" date="2016" name="Appl. Environ. Microbiol.">
        <title>Whole genome relationships among Francisella bacteria of diverse origin define new species and provide specific regions for detection.</title>
        <authorList>
            <person name="Challacombe J.F."/>
            <person name="Petersen J.M."/>
            <person name="Gallegos-Graves V."/>
            <person name="Hodge D."/>
            <person name="Pillai S."/>
            <person name="Kuske C.R."/>
        </authorList>
    </citation>
    <scope>NUCLEOTIDE SEQUENCE [LARGE SCALE GENOMIC DNA]</scope>
    <source>
        <strain evidence="16">TX07-7310</strain>
    </source>
</reference>
<evidence type="ECO:0000256" key="11">
    <source>
        <dbReference type="ARBA" id="ARBA00031108"/>
    </source>
</evidence>
<dbReference type="OrthoDB" id="9808984at2"/>